<dbReference type="FunFam" id="1.10.150.250:FF:000002">
    <property type="entry name" value="Succinate dehydrogenase assembly factor 2, mitochondrial"/>
    <property type="match status" value="1"/>
</dbReference>
<evidence type="ECO:0000256" key="4">
    <source>
        <dbReference type="HAMAP-Rule" id="MF_03057"/>
    </source>
</evidence>
<evidence type="ECO:0000313" key="6">
    <source>
        <dbReference type="Proteomes" id="UP001152798"/>
    </source>
</evidence>
<dbReference type="PANTHER" id="PTHR12469:SF2">
    <property type="entry name" value="SUCCINATE DEHYDROGENASE ASSEMBLY FACTOR 2, MITOCHONDRIAL"/>
    <property type="match status" value="1"/>
</dbReference>
<dbReference type="InterPro" id="IPR028882">
    <property type="entry name" value="SDHAF2"/>
</dbReference>
<dbReference type="PANTHER" id="PTHR12469">
    <property type="entry name" value="PROTEIN EMI5 HOMOLOG, MITOCHONDRIAL"/>
    <property type="match status" value="1"/>
</dbReference>
<evidence type="ECO:0000313" key="5">
    <source>
        <dbReference type="EMBL" id="CAH1393230.1"/>
    </source>
</evidence>
<dbReference type="AlphaFoldDB" id="A0A9P0E9E0"/>
<organism evidence="5 6">
    <name type="scientific">Nezara viridula</name>
    <name type="common">Southern green stink bug</name>
    <name type="synonym">Cimex viridulus</name>
    <dbReference type="NCBI Taxonomy" id="85310"/>
    <lineage>
        <taxon>Eukaryota</taxon>
        <taxon>Metazoa</taxon>
        <taxon>Ecdysozoa</taxon>
        <taxon>Arthropoda</taxon>
        <taxon>Hexapoda</taxon>
        <taxon>Insecta</taxon>
        <taxon>Pterygota</taxon>
        <taxon>Neoptera</taxon>
        <taxon>Paraneoptera</taxon>
        <taxon>Hemiptera</taxon>
        <taxon>Heteroptera</taxon>
        <taxon>Panheteroptera</taxon>
        <taxon>Pentatomomorpha</taxon>
        <taxon>Pentatomoidea</taxon>
        <taxon>Pentatomidae</taxon>
        <taxon>Pentatominae</taxon>
        <taxon>Nezara</taxon>
    </lineage>
</organism>
<dbReference type="GO" id="GO:0006121">
    <property type="term" value="P:mitochondrial electron transport, succinate to ubiquinone"/>
    <property type="evidence" value="ECO:0007669"/>
    <property type="project" value="UniProtKB-UniRule"/>
</dbReference>
<comment type="subunit">
    <text evidence="4">Interacts with the flavoprotein subunit within the SDH catalytic dimer.</text>
</comment>
<dbReference type="InterPro" id="IPR036714">
    <property type="entry name" value="SDH_sf"/>
</dbReference>
<dbReference type="Proteomes" id="UP001152798">
    <property type="component" value="Chromosome 2"/>
</dbReference>
<name>A0A9P0E9E0_NEZVI</name>
<evidence type="ECO:0000256" key="3">
    <source>
        <dbReference type="ARBA" id="ARBA00023186"/>
    </source>
</evidence>
<dbReference type="GO" id="GO:0034553">
    <property type="term" value="P:mitochondrial respiratory chain complex II assembly"/>
    <property type="evidence" value="ECO:0007669"/>
    <property type="project" value="TreeGrafter"/>
</dbReference>
<comment type="function">
    <text evidence="4">Plays an essential role in the assembly of succinate dehydrogenase (SDH), an enzyme complex (also referred to as respiratory complex II) that is a component of both the tricarboxylic acid (TCA) cycle and the mitochondrial electron transport chain, and which couples the oxidation of succinate to fumarate with the reduction of ubiquinone (coenzyme Q) to ubiquinol. Required for flavinylation (covalent attachment of FAD) of the flavoprotein subunit of the SDH catalytic dimer.</text>
</comment>
<protein>
    <recommendedName>
        <fullName evidence="4">Succinate dehydrogenase assembly factor 2, mitochondrial</fullName>
        <shortName evidence="4">SDH assembly factor 2</shortName>
        <shortName evidence="4">SDHAF2</shortName>
    </recommendedName>
</protein>
<sequence length="154" mass="18399">MFSVILRHFRTKSLYKYGNRIALPVRNNLSSDTRESAGIFVPSYLPKPGETDGERRARLLYQSRKRGMLENDLLLSTFVDKYLTEMNDKLLMQYDKLINCSYSDWDIYYWLVGARPIPPEYDNEIMQLLIQHVENKKKERRLRQPDLPNYVFKK</sequence>
<dbReference type="EMBL" id="OV725078">
    <property type="protein sequence ID" value="CAH1393230.1"/>
    <property type="molecule type" value="Genomic_DNA"/>
</dbReference>
<dbReference type="SUPFAM" id="SSF109910">
    <property type="entry name" value="YgfY-like"/>
    <property type="match status" value="1"/>
</dbReference>
<keyword evidence="6" id="KW-1185">Reference proteome</keyword>
<keyword evidence="3 4" id="KW-0143">Chaperone</keyword>
<dbReference type="Gene3D" id="1.10.150.250">
    <property type="entry name" value="Flavinator of succinate dehydrogenase"/>
    <property type="match status" value="1"/>
</dbReference>
<comment type="similarity">
    <text evidence="4">Belongs to the SDHAF2 family.</text>
</comment>
<keyword evidence="2 4" id="KW-0496">Mitochondrion</keyword>
<dbReference type="InterPro" id="IPR005631">
    <property type="entry name" value="SDH"/>
</dbReference>
<dbReference type="GO" id="GO:0005759">
    <property type="term" value="C:mitochondrial matrix"/>
    <property type="evidence" value="ECO:0007669"/>
    <property type="project" value="UniProtKB-SubCell"/>
</dbReference>
<dbReference type="OrthoDB" id="284292at2759"/>
<dbReference type="Pfam" id="PF03937">
    <property type="entry name" value="Sdh5"/>
    <property type="match status" value="1"/>
</dbReference>
<evidence type="ECO:0000256" key="1">
    <source>
        <dbReference type="ARBA" id="ARBA00004305"/>
    </source>
</evidence>
<proteinExistence type="inferred from homology"/>
<dbReference type="HAMAP" id="MF_03057">
    <property type="entry name" value="SDHAF2"/>
    <property type="match status" value="1"/>
</dbReference>
<comment type="subcellular location">
    <subcellularLocation>
        <location evidence="1 4">Mitochondrion matrix</location>
    </subcellularLocation>
</comment>
<reference evidence="5" key="1">
    <citation type="submission" date="2022-01" db="EMBL/GenBank/DDBJ databases">
        <authorList>
            <person name="King R."/>
        </authorList>
    </citation>
    <scope>NUCLEOTIDE SEQUENCE</scope>
</reference>
<evidence type="ECO:0000256" key="2">
    <source>
        <dbReference type="ARBA" id="ARBA00023128"/>
    </source>
</evidence>
<accession>A0A9P0E9E0</accession>
<gene>
    <name evidence="5" type="ORF">NEZAVI_LOCUS3932</name>
</gene>
<dbReference type="GO" id="GO:0006099">
    <property type="term" value="P:tricarboxylic acid cycle"/>
    <property type="evidence" value="ECO:0007669"/>
    <property type="project" value="TreeGrafter"/>
</dbReference>